<evidence type="ECO:0000313" key="2">
    <source>
        <dbReference type="EMBL" id="ODV86175.1"/>
    </source>
</evidence>
<dbReference type="PANTHER" id="PTHR31441:SF2">
    <property type="entry name" value="FOLLICULIN"/>
    <property type="match status" value="1"/>
</dbReference>
<name>A0A1E4T349_9ASCO</name>
<feature type="domain" description="UDENN FLCN/SMCR8-type" evidence="1">
    <location>
        <begin position="62"/>
        <end position="238"/>
    </location>
</feature>
<dbReference type="InterPro" id="IPR021713">
    <property type="entry name" value="Folliculin"/>
</dbReference>
<reference evidence="3" key="1">
    <citation type="submission" date="2016-04" db="EMBL/GenBank/DDBJ databases">
        <title>Comparative genomics of biotechnologically important yeasts.</title>
        <authorList>
            <consortium name="DOE Joint Genome Institute"/>
            <person name="Riley R."/>
            <person name="Haridas S."/>
            <person name="Wolfe K.H."/>
            <person name="Lopes M.R."/>
            <person name="Hittinger C.T."/>
            <person name="Goker M."/>
            <person name="Salamov A."/>
            <person name="Wisecaver J."/>
            <person name="Long T.M."/>
            <person name="Aerts A.L."/>
            <person name="Barry K."/>
            <person name="Choi C."/>
            <person name="Clum A."/>
            <person name="Coughlan A.Y."/>
            <person name="Deshpande S."/>
            <person name="Douglass A.P."/>
            <person name="Hanson S.J."/>
            <person name="Klenk H.-P."/>
            <person name="Labutti K."/>
            <person name="Lapidus A."/>
            <person name="Lindquist E."/>
            <person name="Lipzen A."/>
            <person name="Meier-Kolthoff J.P."/>
            <person name="Ohm R.A."/>
            <person name="Otillar R.P."/>
            <person name="Pangilinan J."/>
            <person name="Peng Y."/>
            <person name="Rokas A."/>
            <person name="Rosa C.A."/>
            <person name="Scheuner C."/>
            <person name="Sibirny A.A."/>
            <person name="Slot J.C."/>
            <person name="Stielow J.B."/>
            <person name="Sun H."/>
            <person name="Kurtzman C.P."/>
            <person name="Blackwell M."/>
            <person name="Grigoriev I.V."/>
            <person name="Jeffries T.W."/>
        </authorList>
    </citation>
    <scope>NUCLEOTIDE SEQUENCE [LARGE SCALE GENOMIC DNA]</scope>
    <source>
        <strain evidence="3">NRRL YB-2248</strain>
    </source>
</reference>
<evidence type="ECO:0000313" key="3">
    <source>
        <dbReference type="Proteomes" id="UP000094801"/>
    </source>
</evidence>
<dbReference type="AlphaFoldDB" id="A0A1E4T349"/>
<keyword evidence="3" id="KW-1185">Reference proteome</keyword>
<dbReference type="PANTHER" id="PTHR31441">
    <property type="entry name" value="FOLLICULIN FAMILY MEMBER"/>
    <property type="match status" value="1"/>
</dbReference>
<proteinExistence type="predicted"/>
<dbReference type="Proteomes" id="UP000094801">
    <property type="component" value="Unassembled WGS sequence"/>
</dbReference>
<accession>A0A1E4T349</accession>
<gene>
    <name evidence="2" type="ORF">CANARDRAFT_27437</name>
</gene>
<dbReference type="GO" id="GO:0005096">
    <property type="term" value="F:GTPase activator activity"/>
    <property type="evidence" value="ECO:0007669"/>
    <property type="project" value="InterPro"/>
</dbReference>
<dbReference type="InterPro" id="IPR037520">
    <property type="entry name" value="Folliculin/SMCR8_longin"/>
</dbReference>
<dbReference type="STRING" id="983967.A0A1E4T349"/>
<dbReference type="GO" id="GO:0005829">
    <property type="term" value="C:cytosol"/>
    <property type="evidence" value="ECO:0007669"/>
    <property type="project" value="TreeGrafter"/>
</dbReference>
<dbReference type="PROSITE" id="PS51834">
    <property type="entry name" value="DENN_FLCN_SMCR8"/>
    <property type="match status" value="1"/>
</dbReference>
<organism evidence="2 3">
    <name type="scientific">[Candida] arabinofermentans NRRL YB-2248</name>
    <dbReference type="NCBI Taxonomy" id="983967"/>
    <lineage>
        <taxon>Eukaryota</taxon>
        <taxon>Fungi</taxon>
        <taxon>Dikarya</taxon>
        <taxon>Ascomycota</taxon>
        <taxon>Saccharomycotina</taxon>
        <taxon>Pichiomycetes</taxon>
        <taxon>Pichiales</taxon>
        <taxon>Pichiaceae</taxon>
        <taxon>Ogataea</taxon>
        <taxon>Ogataea/Candida clade</taxon>
    </lineage>
</organism>
<dbReference type="OrthoDB" id="5599713at2759"/>
<dbReference type="Pfam" id="PF11704">
    <property type="entry name" value="Folliculin"/>
    <property type="match status" value="1"/>
</dbReference>
<evidence type="ECO:0000259" key="1">
    <source>
        <dbReference type="PROSITE" id="PS51834"/>
    </source>
</evidence>
<dbReference type="EMBL" id="KV453850">
    <property type="protein sequence ID" value="ODV86175.1"/>
    <property type="molecule type" value="Genomic_DNA"/>
</dbReference>
<sequence length="238" mass="26710">MAFIVTLAHFCEVHGPSMIMCTQTINNKTQDETSYYSPSIPQSQLCKSCCLMIPSKGSSTENSLEQPGGESSSTIRSQVDGVSFLTTQFPTSQVRYSSLRQIIMKVFTVETNLDNSKPVIFGDSNNGYSVALGFKLYDMTARGSERKYSIIVTSESEDELFARYIIVLKHLISIVDFIVTRLSHIIESQSKSDNNNDIFLRRGSRIPKSKSLVEILKDGDFFVKMHKWACSLLLELDT</sequence>
<dbReference type="InterPro" id="IPR037521">
    <property type="entry name" value="FLCN/SMCR8_DENN"/>
</dbReference>
<dbReference type="GO" id="GO:1904263">
    <property type="term" value="P:positive regulation of TORC1 signaling"/>
    <property type="evidence" value="ECO:0007669"/>
    <property type="project" value="TreeGrafter"/>
</dbReference>
<protein>
    <recommendedName>
        <fullName evidence="1">UDENN FLCN/SMCR8-type domain-containing protein</fullName>
    </recommendedName>
</protein>